<dbReference type="AlphaFoldDB" id="A0A6H5IN32"/>
<gene>
    <name evidence="2" type="ORF">TBRA_LOCUS9874</name>
</gene>
<sequence length="104" mass="11452">MNDGLQDRQAPESLYNDDGTSRLESGSLPSMPTTSSSMIAAALTQKIIGAPLLAKDAKHLTLAEFATGSHKDKMIRIEGLVKNLANFLFDGNNFTRKWSNTRRR</sequence>
<name>A0A6H5IN32_9HYME</name>
<organism evidence="2 3">
    <name type="scientific">Trichogramma brassicae</name>
    <dbReference type="NCBI Taxonomy" id="86971"/>
    <lineage>
        <taxon>Eukaryota</taxon>
        <taxon>Metazoa</taxon>
        <taxon>Ecdysozoa</taxon>
        <taxon>Arthropoda</taxon>
        <taxon>Hexapoda</taxon>
        <taxon>Insecta</taxon>
        <taxon>Pterygota</taxon>
        <taxon>Neoptera</taxon>
        <taxon>Endopterygota</taxon>
        <taxon>Hymenoptera</taxon>
        <taxon>Apocrita</taxon>
        <taxon>Proctotrupomorpha</taxon>
        <taxon>Chalcidoidea</taxon>
        <taxon>Trichogrammatidae</taxon>
        <taxon>Trichogramma</taxon>
    </lineage>
</organism>
<protein>
    <submittedName>
        <fullName evidence="2">Uncharacterized protein</fullName>
    </submittedName>
</protein>
<proteinExistence type="predicted"/>
<feature type="compositionally biased region" description="Low complexity" evidence="1">
    <location>
        <begin position="25"/>
        <end position="35"/>
    </location>
</feature>
<evidence type="ECO:0000313" key="3">
    <source>
        <dbReference type="Proteomes" id="UP000479190"/>
    </source>
</evidence>
<accession>A0A6H5IN32</accession>
<feature type="region of interest" description="Disordered" evidence="1">
    <location>
        <begin position="1"/>
        <end position="35"/>
    </location>
</feature>
<keyword evidence="3" id="KW-1185">Reference proteome</keyword>
<evidence type="ECO:0000256" key="1">
    <source>
        <dbReference type="SAM" id="MobiDB-lite"/>
    </source>
</evidence>
<dbReference type="EMBL" id="CADCXV010000889">
    <property type="protein sequence ID" value="CAB0038080.1"/>
    <property type="molecule type" value="Genomic_DNA"/>
</dbReference>
<dbReference type="Proteomes" id="UP000479190">
    <property type="component" value="Unassembled WGS sequence"/>
</dbReference>
<feature type="compositionally biased region" description="Basic and acidic residues" evidence="1">
    <location>
        <begin position="1"/>
        <end position="10"/>
    </location>
</feature>
<reference evidence="2 3" key="1">
    <citation type="submission" date="2020-02" db="EMBL/GenBank/DDBJ databases">
        <authorList>
            <person name="Ferguson B K."/>
        </authorList>
    </citation>
    <scope>NUCLEOTIDE SEQUENCE [LARGE SCALE GENOMIC DNA]</scope>
</reference>
<evidence type="ECO:0000313" key="2">
    <source>
        <dbReference type="EMBL" id="CAB0038080.1"/>
    </source>
</evidence>